<sequence>MVSHDAEECSVWLSSKGSWPLDQQGYGAWLRADPFSVGKKSFMFVPGTLGDFGGEDNPVRIGSGSERRPQKAKASQVVVASLVDPNSSMDIQNTATLDNQATITPTSHNTGNDVDGPESFPVVMPVNTHTNMVNFEAQIQDIDMELNKYDSHAPLLANPDFQEELSPSLSSCADQVLARDINAPLLHNDAHDSTKNPHDLS</sequence>
<proteinExistence type="predicted"/>
<evidence type="ECO:0000313" key="2">
    <source>
        <dbReference type="Proteomes" id="UP000594261"/>
    </source>
</evidence>
<dbReference type="Proteomes" id="UP000594261">
    <property type="component" value="Chromosome 2"/>
</dbReference>
<keyword evidence="2" id="KW-1185">Reference proteome</keyword>
<organism evidence="1 2">
    <name type="scientific">Quercus lobata</name>
    <name type="common">Valley oak</name>
    <dbReference type="NCBI Taxonomy" id="97700"/>
    <lineage>
        <taxon>Eukaryota</taxon>
        <taxon>Viridiplantae</taxon>
        <taxon>Streptophyta</taxon>
        <taxon>Embryophyta</taxon>
        <taxon>Tracheophyta</taxon>
        <taxon>Spermatophyta</taxon>
        <taxon>Magnoliopsida</taxon>
        <taxon>eudicotyledons</taxon>
        <taxon>Gunneridae</taxon>
        <taxon>Pentapetalae</taxon>
        <taxon>rosids</taxon>
        <taxon>fabids</taxon>
        <taxon>Fagales</taxon>
        <taxon>Fagaceae</taxon>
        <taxon>Quercus</taxon>
    </lineage>
</organism>
<dbReference type="AlphaFoldDB" id="A0A7N2KRG0"/>
<dbReference type="InParanoid" id="A0A7N2KRG0"/>
<reference evidence="2" key="1">
    <citation type="journal article" date="2016" name="G3 (Bethesda)">
        <title>First Draft Assembly and Annotation of the Genome of a California Endemic Oak Quercus lobata Nee (Fagaceae).</title>
        <authorList>
            <person name="Sork V.L."/>
            <person name="Fitz-Gibbon S.T."/>
            <person name="Puiu D."/>
            <person name="Crepeau M."/>
            <person name="Gugger P.F."/>
            <person name="Sherman R."/>
            <person name="Stevens K."/>
            <person name="Langley C.H."/>
            <person name="Pellegrini M."/>
            <person name="Salzberg S.L."/>
        </authorList>
    </citation>
    <scope>NUCLEOTIDE SEQUENCE [LARGE SCALE GENOMIC DNA]</scope>
    <source>
        <strain evidence="2">cv. SW786</strain>
    </source>
</reference>
<dbReference type="EnsemblPlants" id="QL02p003016:mrna">
    <property type="protein sequence ID" value="QL02p003016:mrna:CDS:1"/>
    <property type="gene ID" value="QL02p003016"/>
</dbReference>
<dbReference type="Gramene" id="QL02p003016:mrna">
    <property type="protein sequence ID" value="QL02p003016:mrna:CDS:1"/>
    <property type="gene ID" value="QL02p003016"/>
</dbReference>
<protein>
    <submittedName>
        <fullName evidence="1">Uncharacterized protein</fullName>
    </submittedName>
</protein>
<evidence type="ECO:0000313" key="1">
    <source>
        <dbReference type="EnsemblPlants" id="QL02p003016:mrna:CDS:1"/>
    </source>
</evidence>
<name>A0A7N2KRG0_QUELO</name>
<reference evidence="1" key="2">
    <citation type="submission" date="2021-01" db="UniProtKB">
        <authorList>
            <consortium name="EnsemblPlants"/>
        </authorList>
    </citation>
    <scope>IDENTIFICATION</scope>
</reference>
<accession>A0A7N2KRG0</accession>